<comment type="subunit">
    <text evidence="5">Part of the ribosomal stalk of the 50S ribosomal subunit. The N-terminus interacts with L11 and the large rRNA to form the base of the stalk. The C-terminus forms an elongated spine to which L12 dimers bind in a sequential fashion forming a multimeric L10(L12)X complex.</text>
</comment>
<keyword evidence="5" id="KW-0699">rRNA-binding</keyword>
<dbReference type="CDD" id="cd05797">
    <property type="entry name" value="Ribosomal_L10"/>
    <property type="match status" value="1"/>
</dbReference>
<organism evidence="6 7">
    <name type="scientific">Candidatus Uhrbacteria bacterium RIFOXYB2_FULL_45_11</name>
    <dbReference type="NCBI Taxonomy" id="1802421"/>
    <lineage>
        <taxon>Bacteria</taxon>
        <taxon>Candidatus Uhriibacteriota</taxon>
    </lineage>
</organism>
<dbReference type="GO" id="GO:0070180">
    <property type="term" value="F:large ribosomal subunit rRNA binding"/>
    <property type="evidence" value="ECO:0007669"/>
    <property type="project" value="UniProtKB-UniRule"/>
</dbReference>
<dbReference type="Gene3D" id="6.10.250.290">
    <property type="match status" value="1"/>
</dbReference>
<evidence type="ECO:0000256" key="1">
    <source>
        <dbReference type="ARBA" id="ARBA00008889"/>
    </source>
</evidence>
<dbReference type="Proteomes" id="UP000177331">
    <property type="component" value="Unassembled WGS sequence"/>
</dbReference>
<dbReference type="Pfam" id="PF00466">
    <property type="entry name" value="Ribosomal_L10"/>
    <property type="match status" value="1"/>
</dbReference>
<evidence type="ECO:0000256" key="3">
    <source>
        <dbReference type="ARBA" id="ARBA00023274"/>
    </source>
</evidence>
<dbReference type="InterPro" id="IPR001790">
    <property type="entry name" value="Ribosomal_uL10"/>
</dbReference>
<sequence>MPKTRKQKAEIKDELADKFGRMKSVVFTSVSGFTMKDADALRAKGKAENVDFLVTKKTLLVRALEDKGITLSKDMVDGSLLTAISYTDEVAPAKIIADFSKGREGFKMVGGILEGSFVDSRAVIQLSTLPSKQELLAKLVGTLNAPVSGFVNALAGNVRGLVVTLNAISEKKA</sequence>
<dbReference type="GO" id="GO:0005840">
    <property type="term" value="C:ribosome"/>
    <property type="evidence" value="ECO:0007669"/>
    <property type="project" value="UniProtKB-KW"/>
</dbReference>
<evidence type="ECO:0000256" key="2">
    <source>
        <dbReference type="ARBA" id="ARBA00022980"/>
    </source>
</evidence>
<proteinExistence type="inferred from homology"/>
<dbReference type="InterPro" id="IPR047865">
    <property type="entry name" value="Ribosomal_uL10_bac_type"/>
</dbReference>
<dbReference type="InterPro" id="IPR022973">
    <property type="entry name" value="Ribosomal_uL10_bac"/>
</dbReference>
<reference evidence="6 7" key="1">
    <citation type="journal article" date="2016" name="Nat. Commun.">
        <title>Thousands of microbial genomes shed light on interconnected biogeochemical processes in an aquifer system.</title>
        <authorList>
            <person name="Anantharaman K."/>
            <person name="Brown C.T."/>
            <person name="Hug L.A."/>
            <person name="Sharon I."/>
            <person name="Castelle C.J."/>
            <person name="Probst A.J."/>
            <person name="Thomas B.C."/>
            <person name="Singh A."/>
            <person name="Wilkins M.J."/>
            <person name="Karaoz U."/>
            <person name="Brodie E.L."/>
            <person name="Williams K.H."/>
            <person name="Hubbard S.S."/>
            <person name="Banfield J.F."/>
        </authorList>
    </citation>
    <scope>NUCLEOTIDE SEQUENCE [LARGE SCALE GENOMIC DNA]</scope>
</reference>
<comment type="function">
    <text evidence="5">Forms part of the ribosomal stalk, playing a central role in the interaction of the ribosome with GTP-bound translation factors.</text>
</comment>
<dbReference type="AlphaFoldDB" id="A0A1F7W1B5"/>
<keyword evidence="3 5" id="KW-0687">Ribonucleoprotein</keyword>
<evidence type="ECO:0000313" key="7">
    <source>
        <dbReference type="Proteomes" id="UP000177331"/>
    </source>
</evidence>
<dbReference type="STRING" id="1802421.A2318_02930"/>
<dbReference type="EMBL" id="MGFD01000064">
    <property type="protein sequence ID" value="OGL96603.1"/>
    <property type="molecule type" value="Genomic_DNA"/>
</dbReference>
<dbReference type="GO" id="GO:1990904">
    <property type="term" value="C:ribonucleoprotein complex"/>
    <property type="evidence" value="ECO:0007669"/>
    <property type="project" value="UniProtKB-KW"/>
</dbReference>
<accession>A0A1F7W1B5</accession>
<evidence type="ECO:0000256" key="5">
    <source>
        <dbReference type="HAMAP-Rule" id="MF_00362"/>
    </source>
</evidence>
<dbReference type="NCBIfam" id="NF000955">
    <property type="entry name" value="PRK00099.1-1"/>
    <property type="match status" value="1"/>
</dbReference>
<comment type="caution">
    <text evidence="6">The sequence shown here is derived from an EMBL/GenBank/DDBJ whole genome shotgun (WGS) entry which is preliminary data.</text>
</comment>
<dbReference type="GO" id="GO:0006412">
    <property type="term" value="P:translation"/>
    <property type="evidence" value="ECO:0007669"/>
    <property type="project" value="UniProtKB-UniRule"/>
</dbReference>
<dbReference type="InterPro" id="IPR043141">
    <property type="entry name" value="Ribosomal_uL10-like_sf"/>
</dbReference>
<dbReference type="HAMAP" id="MF_00362">
    <property type="entry name" value="Ribosomal_uL10"/>
    <property type="match status" value="1"/>
</dbReference>
<comment type="similarity">
    <text evidence="1 5">Belongs to the universal ribosomal protein uL10 family.</text>
</comment>
<gene>
    <name evidence="5" type="primary">rplJ</name>
    <name evidence="6" type="ORF">A2318_02930</name>
</gene>
<keyword evidence="5" id="KW-0694">RNA-binding</keyword>
<dbReference type="PANTHER" id="PTHR11560">
    <property type="entry name" value="39S RIBOSOMAL PROTEIN L10, MITOCHONDRIAL"/>
    <property type="match status" value="1"/>
</dbReference>
<evidence type="ECO:0000256" key="4">
    <source>
        <dbReference type="ARBA" id="ARBA00035202"/>
    </source>
</evidence>
<dbReference type="SUPFAM" id="SSF160369">
    <property type="entry name" value="Ribosomal protein L10-like"/>
    <property type="match status" value="1"/>
</dbReference>
<protein>
    <recommendedName>
        <fullName evidence="4 5">Large ribosomal subunit protein uL10</fullName>
    </recommendedName>
</protein>
<keyword evidence="2 5" id="KW-0689">Ribosomal protein</keyword>
<name>A0A1F7W1B5_9BACT</name>
<dbReference type="Gene3D" id="3.30.70.1730">
    <property type="match status" value="1"/>
</dbReference>
<evidence type="ECO:0000313" key="6">
    <source>
        <dbReference type="EMBL" id="OGL96603.1"/>
    </source>
</evidence>